<dbReference type="SUPFAM" id="SSF49265">
    <property type="entry name" value="Fibronectin type III"/>
    <property type="match status" value="1"/>
</dbReference>
<dbReference type="InterPro" id="IPR026444">
    <property type="entry name" value="Secre_tail"/>
</dbReference>
<keyword evidence="4" id="KW-1185">Reference proteome</keyword>
<comment type="caution">
    <text evidence="3">The sequence shown here is derived from an EMBL/GenBank/DDBJ whole genome shotgun (WGS) entry which is preliminary data.</text>
</comment>
<organism evidence="3 4">
    <name type="scientific">Dyadobacter luticola</name>
    <dbReference type="NCBI Taxonomy" id="1979387"/>
    <lineage>
        <taxon>Bacteria</taxon>
        <taxon>Pseudomonadati</taxon>
        <taxon>Bacteroidota</taxon>
        <taxon>Cytophagia</taxon>
        <taxon>Cytophagales</taxon>
        <taxon>Spirosomataceae</taxon>
        <taxon>Dyadobacter</taxon>
    </lineage>
</organism>
<sequence>MNFTNKNILFLLLIFVGLSNEGYGQRFYSLVFNALPRDMQLYAREDDNTAEIPITGYIDATGWEHVSVVTYRNKERYSYNKSVLDYAGKTTANFSLKPKIKAEMADYDFEVYAVKGTDSSMIVKRIDVVAGDFYVISGQSNASAIQYGSFSSKYARTVARIPDGNPEIQPGDSLWIMSSWSWPYTGAWGIELQRYILENHGIPTCVINGALPGSRISQHLERDASFPDTPTLYGLLYGRIRAAKAKRIRAFFWYQGEQDAIENIPDYGKQYDKLFGYWQTDYPQVEKFIVLQIPVLFGPYYLAGQIREFQRKTKYVYPKTEHFSASDLPGFDGIHYNLTGYQELGRRLFHFIDPMYYGSTDTSNVACPDLQKVFYSSEKKDELTLFFEPGQKLVWPKDTLLSDVAGTKFLKGLKEVFFFDGDETKPAAIASWTVQGNVLTLKLSPGATPKTLTYLPSYKGEKVSVYYGPFLKNEKGLPAFSFQDVLIGDLLTFKTLEAKESNMATVIVSWESTGAETFTLERKAEGDADFKPIKTTDSKALTYEDKDVSPATTYTYRVQAFSSRSQSEPKTVSIKTSPLLAVEPRTQDLFWNVYPNPVADEISIEFKNATTGTLNLQNIAGQKLKTTELEAHREFKWQVSVLPAGAYILSLTKPDGSVVSRKILKK</sequence>
<evidence type="ECO:0000313" key="3">
    <source>
        <dbReference type="EMBL" id="TLV00093.1"/>
    </source>
</evidence>
<dbReference type="OrthoDB" id="926075at2"/>
<dbReference type="PROSITE" id="PS50853">
    <property type="entry name" value="FN3"/>
    <property type="match status" value="1"/>
</dbReference>
<dbReference type="InterPro" id="IPR013783">
    <property type="entry name" value="Ig-like_fold"/>
</dbReference>
<dbReference type="CDD" id="cd00063">
    <property type="entry name" value="FN3"/>
    <property type="match status" value="1"/>
</dbReference>
<dbReference type="Proteomes" id="UP000306402">
    <property type="component" value="Unassembled WGS sequence"/>
</dbReference>
<dbReference type="InterPro" id="IPR036116">
    <property type="entry name" value="FN3_sf"/>
</dbReference>
<reference evidence="3 4" key="1">
    <citation type="submission" date="2019-05" db="EMBL/GenBank/DDBJ databases">
        <authorList>
            <person name="Qu J.-H."/>
        </authorList>
    </citation>
    <scope>NUCLEOTIDE SEQUENCE [LARGE SCALE GENOMIC DNA]</scope>
    <source>
        <strain evidence="3 4">T17</strain>
    </source>
</reference>
<keyword evidence="1" id="KW-0378">Hydrolase</keyword>
<proteinExistence type="predicted"/>
<dbReference type="InterPro" id="IPR005181">
    <property type="entry name" value="SASA"/>
</dbReference>
<dbReference type="SUPFAM" id="SSF52266">
    <property type="entry name" value="SGNH hydrolase"/>
    <property type="match status" value="1"/>
</dbReference>
<gene>
    <name evidence="3" type="ORF">FEN17_11300</name>
</gene>
<dbReference type="RefSeq" id="WP_138365475.1">
    <property type="nucleotide sequence ID" value="NZ_VCEJ01000004.1"/>
</dbReference>
<accession>A0A5R9KUY1</accession>
<dbReference type="Gene3D" id="2.60.40.10">
    <property type="entry name" value="Immunoglobulins"/>
    <property type="match status" value="1"/>
</dbReference>
<dbReference type="Pfam" id="PF18962">
    <property type="entry name" value="Por_Secre_tail"/>
    <property type="match status" value="1"/>
</dbReference>
<dbReference type="Pfam" id="PF03629">
    <property type="entry name" value="SASA"/>
    <property type="match status" value="1"/>
</dbReference>
<dbReference type="EMBL" id="VCEJ01000004">
    <property type="protein sequence ID" value="TLV00093.1"/>
    <property type="molecule type" value="Genomic_DNA"/>
</dbReference>
<evidence type="ECO:0000259" key="2">
    <source>
        <dbReference type="PROSITE" id="PS50853"/>
    </source>
</evidence>
<evidence type="ECO:0000256" key="1">
    <source>
        <dbReference type="ARBA" id="ARBA00022801"/>
    </source>
</evidence>
<dbReference type="InterPro" id="IPR003961">
    <property type="entry name" value="FN3_dom"/>
</dbReference>
<dbReference type="InterPro" id="IPR036514">
    <property type="entry name" value="SGNH_hydro_sf"/>
</dbReference>
<dbReference type="Gene3D" id="3.40.50.1110">
    <property type="entry name" value="SGNH hydrolase"/>
    <property type="match status" value="1"/>
</dbReference>
<feature type="domain" description="Fibronectin type-III" evidence="2">
    <location>
        <begin position="492"/>
        <end position="580"/>
    </location>
</feature>
<dbReference type="NCBIfam" id="TIGR04183">
    <property type="entry name" value="Por_Secre_tail"/>
    <property type="match status" value="1"/>
</dbReference>
<evidence type="ECO:0000313" key="4">
    <source>
        <dbReference type="Proteomes" id="UP000306402"/>
    </source>
</evidence>
<protein>
    <submittedName>
        <fullName evidence="3">T9SS type A sorting domain-containing protein</fullName>
    </submittedName>
</protein>
<dbReference type="GO" id="GO:0016788">
    <property type="term" value="F:hydrolase activity, acting on ester bonds"/>
    <property type="evidence" value="ECO:0007669"/>
    <property type="project" value="UniProtKB-ARBA"/>
</dbReference>
<name>A0A5R9KUY1_9BACT</name>
<dbReference type="AlphaFoldDB" id="A0A5R9KUY1"/>